<keyword evidence="6" id="KW-1185">Reference proteome</keyword>
<dbReference type="GO" id="GO:0004331">
    <property type="term" value="F:fructose-2,6-bisphosphate 2-phosphatase activity"/>
    <property type="evidence" value="ECO:0007669"/>
    <property type="project" value="TreeGrafter"/>
</dbReference>
<dbReference type="HOGENOM" id="CLU_006383_1_1_0"/>
<protein>
    <submittedName>
        <fullName evidence="5">Phosphoglycerate mutase</fullName>
    </submittedName>
</protein>
<name>D4H8N4_DENA2</name>
<keyword evidence="2" id="KW-0067">ATP-binding</keyword>
<dbReference type="Pfam" id="PF01591">
    <property type="entry name" value="6PF2K"/>
    <property type="match status" value="1"/>
</dbReference>
<dbReference type="Gene3D" id="3.40.50.300">
    <property type="entry name" value="P-loop containing nucleotide triphosphate hydrolases"/>
    <property type="match status" value="1"/>
</dbReference>
<dbReference type="GO" id="GO:0003873">
    <property type="term" value="F:6-phosphofructo-2-kinase activity"/>
    <property type="evidence" value="ECO:0007669"/>
    <property type="project" value="InterPro"/>
</dbReference>
<dbReference type="GO" id="GO:0006003">
    <property type="term" value="P:fructose 2,6-bisphosphate metabolic process"/>
    <property type="evidence" value="ECO:0007669"/>
    <property type="project" value="InterPro"/>
</dbReference>
<dbReference type="InterPro" id="IPR003094">
    <property type="entry name" value="6Pfruct_kin"/>
</dbReference>
<sequence precursor="true">MQTKERKKLCIAMMGLPARGKSTHAKKILENLSKENLNVRIFNNGDLRRKYIKENTASFEFYNPDNHKAVKIRENIALVNIRDARDFLNGIGHIAIIDAANVTSNRRQTIIEEMSDYNILFIECVNEQEDFLKICIDTKTELLEFSHLPKEEATQNFLKRIEYYKSRYDNLTDEPNYIVIDSLNNKIIREKDAGIPYYHLIRDILVSGWIHNLYLVRHGQTYFNLDNRIGGDSELTERGIRQGADLAKHFRNTDIHYIFTSTKKRTMAIAYEIKKEIPDVEIVPFEEFDEINTGDCDSITYDELRLNFPELYEARSKDKYNFTYPNGESYRTMRERVQFGLKKALFLSGGAENIVIIGHRGVNRIILSLFEFRDVEDVPYIYIPQDKYFQITATQYKKLIEMKKFTEFD</sequence>
<dbReference type="PaxDb" id="522772-Dacet_1617"/>
<dbReference type="CDD" id="cd07067">
    <property type="entry name" value="HP_PGM_like"/>
    <property type="match status" value="1"/>
</dbReference>
<evidence type="ECO:0000313" key="6">
    <source>
        <dbReference type="Proteomes" id="UP000002012"/>
    </source>
</evidence>
<dbReference type="SUPFAM" id="SSF53254">
    <property type="entry name" value="Phosphoglycerate mutase-like"/>
    <property type="match status" value="1"/>
</dbReference>
<dbReference type="EMBL" id="CP001968">
    <property type="protein sequence ID" value="ADD68383.1"/>
    <property type="molecule type" value="Genomic_DNA"/>
</dbReference>
<feature type="binding site" evidence="3">
    <location>
        <position position="265"/>
    </location>
    <ligand>
        <name>substrate</name>
    </ligand>
</feature>
<dbReference type="GO" id="GO:0006000">
    <property type="term" value="P:fructose metabolic process"/>
    <property type="evidence" value="ECO:0007669"/>
    <property type="project" value="InterPro"/>
</dbReference>
<dbReference type="PANTHER" id="PTHR10606:SF44">
    <property type="entry name" value="6-PHOSPHOFRUCTO 2-KINASE_FRUCTOSE 2,6-BISPHOSPHATASE LONG FORM"/>
    <property type="match status" value="1"/>
</dbReference>
<dbReference type="eggNOG" id="COG0406">
    <property type="taxonomic scope" value="Bacteria"/>
</dbReference>
<dbReference type="InterPro" id="IPR013079">
    <property type="entry name" value="6Phosfructo_kin"/>
</dbReference>
<dbReference type="RefSeq" id="WP_013010897.1">
    <property type="nucleotide sequence ID" value="NC_013943.1"/>
</dbReference>
<dbReference type="OrthoDB" id="4697614at2"/>
<proteinExistence type="predicted"/>
<feature type="domain" description="6-phosphofructo-2-kinase" evidence="4">
    <location>
        <begin position="3"/>
        <end position="176"/>
    </location>
</feature>
<dbReference type="Gene3D" id="3.40.50.1240">
    <property type="entry name" value="Phosphoglycerate mutase-like"/>
    <property type="match status" value="1"/>
</dbReference>
<keyword evidence="1" id="KW-0547">Nucleotide-binding</keyword>
<reference evidence="5 6" key="1">
    <citation type="journal article" date="2010" name="Stand. Genomic Sci.">
        <title>Complete genome sequence of Denitrovibrio acetiphilus type strain (N2460).</title>
        <authorList>
            <person name="Kiss H."/>
            <person name="Lang E."/>
            <person name="Lapidus A."/>
            <person name="Copeland A."/>
            <person name="Nolan M."/>
            <person name="Glavina Del Rio T."/>
            <person name="Chen F."/>
            <person name="Lucas S."/>
            <person name="Tice H."/>
            <person name="Cheng J.F."/>
            <person name="Han C."/>
            <person name="Goodwin L."/>
            <person name="Pitluck S."/>
            <person name="Liolios K."/>
            <person name="Pati A."/>
            <person name="Ivanova N."/>
            <person name="Mavromatis K."/>
            <person name="Chen A."/>
            <person name="Palaniappan K."/>
            <person name="Land M."/>
            <person name="Hauser L."/>
            <person name="Chang Y.J."/>
            <person name="Jeffries C.D."/>
            <person name="Detter J.C."/>
            <person name="Brettin T."/>
            <person name="Spring S."/>
            <person name="Rohde M."/>
            <person name="Goker M."/>
            <person name="Woyke T."/>
            <person name="Bristow J."/>
            <person name="Eisen J.A."/>
            <person name="Markowitz V."/>
            <person name="Hugenholtz P."/>
            <person name="Kyrpides N.C."/>
            <person name="Klenk H.P."/>
        </authorList>
    </citation>
    <scope>NUCLEOTIDE SEQUENCE [LARGE SCALE GENOMIC DNA]</scope>
    <source>
        <strain evidence="6">DSM 12809 / NBRC 114555 / N2460</strain>
    </source>
</reference>
<gene>
    <name evidence="5" type="ordered locus">Dacet_1617</name>
</gene>
<feature type="binding site" evidence="3">
    <location>
        <begin position="217"/>
        <end position="224"/>
    </location>
    <ligand>
        <name>substrate</name>
    </ligand>
</feature>
<dbReference type="PANTHER" id="PTHR10606">
    <property type="entry name" value="6-PHOSPHOFRUCTO-2-KINASE/FRUCTOSE-2,6-BISPHOSPHATASE"/>
    <property type="match status" value="1"/>
</dbReference>
<evidence type="ECO:0000256" key="1">
    <source>
        <dbReference type="ARBA" id="ARBA00022741"/>
    </source>
</evidence>
<dbReference type="PIRSF" id="PIRSF000709">
    <property type="entry name" value="6PFK_2-Ptase"/>
    <property type="match status" value="1"/>
</dbReference>
<evidence type="ECO:0000313" key="5">
    <source>
        <dbReference type="EMBL" id="ADD68383.1"/>
    </source>
</evidence>
<dbReference type="PRINTS" id="PR00991">
    <property type="entry name" value="6PFRUCTKNASE"/>
</dbReference>
<dbReference type="InParanoid" id="D4H8N4"/>
<accession>D4H8N4</accession>
<dbReference type="InterPro" id="IPR027417">
    <property type="entry name" value="P-loop_NTPase"/>
</dbReference>
<dbReference type="SUPFAM" id="SSF52540">
    <property type="entry name" value="P-loop containing nucleoside triphosphate hydrolases"/>
    <property type="match status" value="1"/>
</dbReference>
<dbReference type="KEGG" id="dap:Dacet_1617"/>
<dbReference type="GO" id="GO:0005524">
    <property type="term" value="F:ATP binding"/>
    <property type="evidence" value="ECO:0007669"/>
    <property type="project" value="UniProtKB-KW"/>
</dbReference>
<evidence type="ECO:0000259" key="4">
    <source>
        <dbReference type="Pfam" id="PF01591"/>
    </source>
</evidence>
<dbReference type="AlphaFoldDB" id="D4H8N4"/>
<dbReference type="STRING" id="522772.Dacet_1617"/>
<dbReference type="InterPro" id="IPR013078">
    <property type="entry name" value="His_Pase_superF_clade-1"/>
</dbReference>
<evidence type="ECO:0000256" key="2">
    <source>
        <dbReference type="ARBA" id="ARBA00022840"/>
    </source>
</evidence>
<dbReference type="InterPro" id="IPR029033">
    <property type="entry name" value="His_PPase_superfam"/>
</dbReference>
<dbReference type="SMART" id="SM00855">
    <property type="entry name" value="PGAM"/>
    <property type="match status" value="1"/>
</dbReference>
<dbReference type="Pfam" id="PF00300">
    <property type="entry name" value="His_Phos_1"/>
    <property type="match status" value="1"/>
</dbReference>
<dbReference type="Proteomes" id="UP000002012">
    <property type="component" value="Chromosome"/>
</dbReference>
<evidence type="ECO:0000256" key="3">
    <source>
        <dbReference type="PIRSR" id="PIRSR613078-2"/>
    </source>
</evidence>
<dbReference type="GO" id="GO:0005829">
    <property type="term" value="C:cytosol"/>
    <property type="evidence" value="ECO:0007669"/>
    <property type="project" value="TreeGrafter"/>
</dbReference>
<organism evidence="5 6">
    <name type="scientific">Denitrovibrio acetiphilus (strain DSM 12809 / NBRC 114555 / N2460)</name>
    <dbReference type="NCBI Taxonomy" id="522772"/>
    <lineage>
        <taxon>Bacteria</taxon>
        <taxon>Pseudomonadati</taxon>
        <taxon>Deferribacterota</taxon>
        <taxon>Deferribacteres</taxon>
        <taxon>Deferribacterales</taxon>
        <taxon>Geovibrionaceae</taxon>
        <taxon>Denitrovibrio</taxon>
    </lineage>
</organism>